<proteinExistence type="predicted"/>
<dbReference type="AlphaFoldDB" id="A0A9P4QV24"/>
<feature type="region of interest" description="Disordered" evidence="1">
    <location>
        <begin position="252"/>
        <end position="292"/>
    </location>
</feature>
<accession>A0A9P4QV24</accession>
<evidence type="ECO:0000313" key="2">
    <source>
        <dbReference type="EMBL" id="KAF2734418.1"/>
    </source>
</evidence>
<reference evidence="2" key="1">
    <citation type="journal article" date="2020" name="Stud. Mycol.">
        <title>101 Dothideomycetes genomes: a test case for predicting lifestyles and emergence of pathogens.</title>
        <authorList>
            <person name="Haridas S."/>
            <person name="Albert R."/>
            <person name="Binder M."/>
            <person name="Bloem J."/>
            <person name="Labutti K."/>
            <person name="Salamov A."/>
            <person name="Andreopoulos B."/>
            <person name="Baker S."/>
            <person name="Barry K."/>
            <person name="Bills G."/>
            <person name="Bluhm B."/>
            <person name="Cannon C."/>
            <person name="Castanera R."/>
            <person name="Culley D."/>
            <person name="Daum C."/>
            <person name="Ezra D."/>
            <person name="Gonzalez J."/>
            <person name="Henrissat B."/>
            <person name="Kuo A."/>
            <person name="Liang C."/>
            <person name="Lipzen A."/>
            <person name="Lutzoni F."/>
            <person name="Magnuson J."/>
            <person name="Mondo S."/>
            <person name="Nolan M."/>
            <person name="Ohm R."/>
            <person name="Pangilinan J."/>
            <person name="Park H.-J."/>
            <person name="Ramirez L."/>
            <person name="Alfaro M."/>
            <person name="Sun H."/>
            <person name="Tritt A."/>
            <person name="Yoshinaga Y."/>
            <person name="Zwiers L.-H."/>
            <person name="Turgeon B."/>
            <person name="Goodwin S."/>
            <person name="Spatafora J."/>
            <person name="Crous P."/>
            <person name="Grigoriev I."/>
        </authorList>
    </citation>
    <scope>NUCLEOTIDE SEQUENCE</scope>
    <source>
        <strain evidence="2">CBS 125425</strain>
    </source>
</reference>
<evidence type="ECO:0000313" key="3">
    <source>
        <dbReference type="Proteomes" id="UP000799444"/>
    </source>
</evidence>
<keyword evidence="3" id="KW-1185">Reference proteome</keyword>
<dbReference type="PANTHER" id="PTHR42085:SF2">
    <property type="entry name" value="F-BOX DOMAIN-CONTAINING PROTEIN"/>
    <property type="match status" value="1"/>
</dbReference>
<comment type="caution">
    <text evidence="2">The sequence shown here is derived from an EMBL/GenBank/DDBJ whole genome shotgun (WGS) entry which is preliminary data.</text>
</comment>
<sequence>MSANTPTDRLYTLPPELRNQIYAAVLFPSGTTTINTDTTLLPPNHFSLLSTSHLYHREATAYFYTHARFTLSPTAPTPYATLLPPFPDPSIPYLRHLTLDLHTARPSHPDAQRSAALITALATACTARRAHPFKNLVLCIRGARACTQFLNSRFDDSVMDVQHPVTSALLCALRIRGFAERVVVDLRGAWFAGEVTGVLEEAWGEGSGDGMRGRLEFMRNGRGVRDVRGCERRLRDRFLVGLEEYLDLDAPCSSSLSDVDEGNGEEEDDNDDEDEEEEEDTPSLTDASSMGFMDIDSDLDFDYEFHIDAMPAEACSSVVRGMGDVFPDGDLKSDAEMRDLQSLVLFAPELLF</sequence>
<dbReference type="InterPro" id="IPR038883">
    <property type="entry name" value="AN11006-like"/>
</dbReference>
<evidence type="ECO:0000256" key="1">
    <source>
        <dbReference type="SAM" id="MobiDB-lite"/>
    </source>
</evidence>
<dbReference type="EMBL" id="ML996148">
    <property type="protein sequence ID" value="KAF2734418.1"/>
    <property type="molecule type" value="Genomic_DNA"/>
</dbReference>
<dbReference type="OrthoDB" id="62952at2759"/>
<feature type="compositionally biased region" description="Acidic residues" evidence="1">
    <location>
        <begin position="258"/>
        <end position="281"/>
    </location>
</feature>
<protein>
    <submittedName>
        <fullName evidence="2">Uncharacterized protein</fullName>
    </submittedName>
</protein>
<dbReference type="Proteomes" id="UP000799444">
    <property type="component" value="Unassembled WGS sequence"/>
</dbReference>
<dbReference type="PANTHER" id="PTHR42085">
    <property type="entry name" value="F-BOX DOMAIN-CONTAINING PROTEIN"/>
    <property type="match status" value="1"/>
</dbReference>
<organism evidence="2 3">
    <name type="scientific">Polyplosphaeria fusca</name>
    <dbReference type="NCBI Taxonomy" id="682080"/>
    <lineage>
        <taxon>Eukaryota</taxon>
        <taxon>Fungi</taxon>
        <taxon>Dikarya</taxon>
        <taxon>Ascomycota</taxon>
        <taxon>Pezizomycotina</taxon>
        <taxon>Dothideomycetes</taxon>
        <taxon>Pleosporomycetidae</taxon>
        <taxon>Pleosporales</taxon>
        <taxon>Tetraplosphaeriaceae</taxon>
        <taxon>Polyplosphaeria</taxon>
    </lineage>
</organism>
<gene>
    <name evidence="2" type="ORF">EJ04DRAFT_576943</name>
</gene>
<name>A0A9P4QV24_9PLEO</name>